<reference evidence="1 2" key="1">
    <citation type="submission" date="2016-09" db="EMBL/GenBank/DDBJ databases">
        <authorList>
            <person name="Capua I."/>
            <person name="De Benedictis P."/>
            <person name="Joannis T."/>
            <person name="Lombin L.H."/>
            <person name="Cattoli G."/>
        </authorList>
    </citation>
    <scope>NUCLEOTIDE SEQUENCE [LARGE SCALE GENOMIC DNA]</scope>
    <source>
        <strain evidence="1 2">A7P-90m</strain>
    </source>
</reference>
<keyword evidence="2" id="KW-1185">Reference proteome</keyword>
<dbReference type="AlphaFoldDB" id="A0A1G6JSD8"/>
<proteinExistence type="predicted"/>
<gene>
    <name evidence="1" type="ORF">SAMN05216323_102135</name>
</gene>
<evidence type="ECO:0000313" key="2">
    <source>
        <dbReference type="Proteomes" id="UP000199452"/>
    </source>
</evidence>
<sequence length="132" mass="15304">MKSISENIANNHAHSAWLFRFGKGSIYTFLKAWGTYRWECNDSTESTFISAFRDTPIRKRGLQEKYPKLTHLISVEHILRSMATDRCLEIKEEPSSLPPFQAFPPKCNTQLVYGKGRRNVDLFFCANKSRNI</sequence>
<accession>A0A1G6JSD8</accession>
<dbReference type="EMBL" id="FMYP01000021">
    <property type="protein sequence ID" value="SDC21561.1"/>
    <property type="molecule type" value="Genomic_DNA"/>
</dbReference>
<dbReference type="STRING" id="1640674.SAMN05216323_102135"/>
<protein>
    <submittedName>
        <fullName evidence="1">Uncharacterized protein</fullName>
    </submittedName>
</protein>
<dbReference type="Proteomes" id="UP000199452">
    <property type="component" value="Unassembled WGS sequence"/>
</dbReference>
<name>A0A1G6JSD8_9BACT</name>
<evidence type="ECO:0000313" key="1">
    <source>
        <dbReference type="EMBL" id="SDC21561.1"/>
    </source>
</evidence>
<organism evidence="1 2">
    <name type="scientific">Williamwhitmania taraxaci</name>
    <dbReference type="NCBI Taxonomy" id="1640674"/>
    <lineage>
        <taxon>Bacteria</taxon>
        <taxon>Pseudomonadati</taxon>
        <taxon>Bacteroidota</taxon>
        <taxon>Bacteroidia</taxon>
        <taxon>Bacteroidales</taxon>
        <taxon>Williamwhitmaniaceae</taxon>
        <taxon>Williamwhitmania</taxon>
    </lineage>
</organism>